<sequence length="145" mass="16952">MKKVCFVCLGNICRSPMAEFVMKSIVSSDVMMIESRATSDWEHGNPIHSGTQSILKTYQINYDITKCSKQITITDFNTFDYIIGMDSDNVKNLKEMSQHQWDSKIYLFREGGVPDPWYTNDFEETYQLVRKGCQDWLSRLMSKEY</sequence>
<evidence type="ECO:0000313" key="9">
    <source>
        <dbReference type="Proteomes" id="UP000000564"/>
    </source>
</evidence>
<feature type="active site" description="Nucleophile" evidence="6">
    <location>
        <position position="8"/>
    </location>
</feature>
<evidence type="ECO:0000259" key="7">
    <source>
        <dbReference type="SMART" id="SM00226"/>
    </source>
</evidence>
<dbReference type="PRINTS" id="PR00719">
    <property type="entry name" value="LMWPTPASE"/>
</dbReference>
<keyword evidence="4" id="KW-0904">Protein phosphatase</keyword>
<evidence type="ECO:0000256" key="6">
    <source>
        <dbReference type="PIRSR" id="PIRSR617867-1"/>
    </source>
</evidence>
<gene>
    <name evidence="8" type="ordered locus">SpyM3_0033</name>
</gene>
<evidence type="ECO:0000313" key="8">
    <source>
        <dbReference type="EMBL" id="AAM78640.1"/>
    </source>
</evidence>
<dbReference type="SMART" id="SM00226">
    <property type="entry name" value="LMWPc"/>
    <property type="match status" value="1"/>
</dbReference>
<dbReference type="InterPro" id="IPR023485">
    <property type="entry name" value="Ptyr_pPase"/>
</dbReference>
<dbReference type="HOGENOM" id="CLU_071415_2_3_9"/>
<organism evidence="8 9">
    <name type="scientific">Streptococcus pyogenes serotype M3 (strain ATCC BAA-595 / MGAS315)</name>
    <dbReference type="NCBI Taxonomy" id="198466"/>
    <lineage>
        <taxon>Bacteria</taxon>
        <taxon>Bacillati</taxon>
        <taxon>Bacillota</taxon>
        <taxon>Bacilli</taxon>
        <taxon>Lactobacillales</taxon>
        <taxon>Streptococcaceae</taxon>
        <taxon>Streptococcus</taxon>
    </lineage>
</organism>
<proteinExistence type="inferred from homology"/>
<comment type="similarity">
    <text evidence="1">Belongs to the low molecular weight phosphotyrosine protein phosphatase family.</text>
</comment>
<dbReference type="GO" id="GO:0004725">
    <property type="term" value="F:protein tyrosine phosphatase activity"/>
    <property type="evidence" value="ECO:0007669"/>
    <property type="project" value="UniProtKB-EC"/>
</dbReference>
<dbReference type="InterPro" id="IPR036196">
    <property type="entry name" value="Ptyr_pPase_sf"/>
</dbReference>
<dbReference type="EMBL" id="AE014074">
    <property type="protein sequence ID" value="AAM78640.1"/>
    <property type="molecule type" value="Genomic_DNA"/>
</dbReference>
<keyword evidence="3" id="KW-0378">Hydrolase</keyword>
<dbReference type="Pfam" id="PF01451">
    <property type="entry name" value="LMWPc"/>
    <property type="match status" value="1"/>
</dbReference>
<evidence type="ECO:0000256" key="4">
    <source>
        <dbReference type="ARBA" id="ARBA00022912"/>
    </source>
</evidence>
<accession>A0A0H2USZ2</accession>
<dbReference type="KEGG" id="spg:SpyM3_0033"/>
<comment type="catalytic activity">
    <reaction evidence="5">
        <text>O-phospho-L-tyrosyl-[protein] + H2O = L-tyrosyl-[protein] + phosphate</text>
        <dbReference type="Rhea" id="RHEA:10684"/>
        <dbReference type="Rhea" id="RHEA-COMP:10136"/>
        <dbReference type="Rhea" id="RHEA-COMP:20101"/>
        <dbReference type="ChEBI" id="CHEBI:15377"/>
        <dbReference type="ChEBI" id="CHEBI:43474"/>
        <dbReference type="ChEBI" id="CHEBI:46858"/>
        <dbReference type="ChEBI" id="CHEBI:61978"/>
        <dbReference type="EC" id="3.1.3.48"/>
    </reaction>
</comment>
<dbReference type="RefSeq" id="WP_002994668.1">
    <property type="nucleotide sequence ID" value="NC_004070.1"/>
</dbReference>
<feature type="active site" description="Proton donor" evidence="6">
    <location>
        <position position="115"/>
    </location>
</feature>
<dbReference type="EC" id="3.1.3.48" evidence="2"/>
<dbReference type="PANTHER" id="PTHR11717:SF7">
    <property type="entry name" value="LOW MOLECULAR WEIGHT PHOSPHOTYROSINE PROTEIN PHOSPHATASE"/>
    <property type="match status" value="1"/>
</dbReference>
<dbReference type="SMR" id="A0A0H2USZ2"/>
<evidence type="ECO:0000256" key="3">
    <source>
        <dbReference type="ARBA" id="ARBA00022801"/>
    </source>
</evidence>
<dbReference type="Proteomes" id="UP000000564">
    <property type="component" value="Chromosome"/>
</dbReference>
<dbReference type="GeneID" id="69900019"/>
<evidence type="ECO:0000256" key="2">
    <source>
        <dbReference type="ARBA" id="ARBA00013064"/>
    </source>
</evidence>
<name>A0A0H2USZ2_STRP3</name>
<dbReference type="CDD" id="cd16343">
    <property type="entry name" value="LMWPTP"/>
    <property type="match status" value="1"/>
</dbReference>
<reference evidence="8 9" key="1">
    <citation type="journal article" date="2002" name="Proc. Natl. Acad. Sci. U.S.A.">
        <title>Genome sequence of a serotype M3 strain of group A Streptococcus: phage-encoded toxins, the high-virulence phenotype, and clone emergence.</title>
        <authorList>
            <person name="Beres S.B."/>
            <person name="Sylva G.L."/>
            <person name="Barbian K.D."/>
            <person name="Lei B."/>
            <person name="Hoff J.S."/>
            <person name="Mammarella N.D."/>
            <person name="Liu M.Y."/>
            <person name="Smoot J.C."/>
            <person name="Porcella S.F."/>
            <person name="Parkins L.D."/>
            <person name="Campbell D.S."/>
            <person name="Smith T.M."/>
            <person name="McCormick J.K."/>
            <person name="Leung D.Y."/>
            <person name="Schlievert P.M."/>
            <person name="Musser J.M."/>
        </authorList>
    </citation>
    <scope>NUCLEOTIDE SEQUENCE [LARGE SCALE GENOMIC DNA]</scope>
    <source>
        <strain evidence="9">ATCC BAA-595 / MGAS315</strain>
    </source>
</reference>
<evidence type="ECO:0000256" key="1">
    <source>
        <dbReference type="ARBA" id="ARBA00011063"/>
    </source>
</evidence>
<dbReference type="Gene3D" id="3.40.50.2300">
    <property type="match status" value="1"/>
</dbReference>
<protein>
    <recommendedName>
        <fullName evidence="2">protein-tyrosine-phosphatase</fullName>
        <ecNumber evidence="2">3.1.3.48</ecNumber>
    </recommendedName>
</protein>
<dbReference type="InterPro" id="IPR017867">
    <property type="entry name" value="Tyr_phospatase_low_mol_wt"/>
</dbReference>
<feature type="active site" evidence="6">
    <location>
        <position position="14"/>
    </location>
</feature>
<evidence type="ECO:0000256" key="5">
    <source>
        <dbReference type="ARBA" id="ARBA00051722"/>
    </source>
</evidence>
<dbReference type="AlphaFoldDB" id="A0A0H2USZ2"/>
<feature type="domain" description="Phosphotyrosine protein phosphatase I" evidence="7">
    <location>
        <begin position="2"/>
        <end position="139"/>
    </location>
</feature>
<dbReference type="InterPro" id="IPR050438">
    <property type="entry name" value="LMW_PTPase"/>
</dbReference>
<dbReference type="SUPFAM" id="SSF52788">
    <property type="entry name" value="Phosphotyrosine protein phosphatases I"/>
    <property type="match status" value="1"/>
</dbReference>
<dbReference type="PANTHER" id="PTHR11717">
    <property type="entry name" value="LOW MOLECULAR WEIGHT PROTEIN TYROSINE PHOSPHATASE"/>
    <property type="match status" value="1"/>
</dbReference>